<dbReference type="AlphaFoldDB" id="A0A918WGB5"/>
<organism evidence="6 7">
    <name type="scientific">Roseibacillus persicicus</name>
    <dbReference type="NCBI Taxonomy" id="454148"/>
    <lineage>
        <taxon>Bacteria</taxon>
        <taxon>Pseudomonadati</taxon>
        <taxon>Verrucomicrobiota</taxon>
        <taxon>Verrucomicrobiia</taxon>
        <taxon>Verrucomicrobiales</taxon>
        <taxon>Verrucomicrobiaceae</taxon>
        <taxon>Roseibacillus</taxon>
    </lineage>
</organism>
<keyword evidence="3" id="KW-0408">Iron</keyword>
<dbReference type="RefSeq" id="WP_189566858.1">
    <property type="nucleotide sequence ID" value="NZ_BMXI01000001.1"/>
</dbReference>
<protein>
    <submittedName>
        <fullName evidence="6">Metallophosphoesterase</fullName>
    </submittedName>
</protein>
<evidence type="ECO:0000256" key="2">
    <source>
        <dbReference type="ARBA" id="ARBA00022801"/>
    </source>
</evidence>
<evidence type="ECO:0000313" key="6">
    <source>
        <dbReference type="EMBL" id="GHC42272.1"/>
    </source>
</evidence>
<evidence type="ECO:0000259" key="5">
    <source>
        <dbReference type="Pfam" id="PF00149"/>
    </source>
</evidence>
<dbReference type="InterPro" id="IPR004843">
    <property type="entry name" value="Calcineurin-like_PHP"/>
</dbReference>
<dbReference type="SUPFAM" id="SSF56300">
    <property type="entry name" value="Metallo-dependent phosphatases"/>
    <property type="match status" value="1"/>
</dbReference>
<dbReference type="PANTHER" id="PTHR42988">
    <property type="entry name" value="PHOSPHOHYDROLASE"/>
    <property type="match status" value="1"/>
</dbReference>
<name>A0A918WGB5_9BACT</name>
<dbReference type="EMBL" id="BMXI01000001">
    <property type="protein sequence ID" value="GHC42272.1"/>
    <property type="molecule type" value="Genomic_DNA"/>
</dbReference>
<dbReference type="Proteomes" id="UP000644507">
    <property type="component" value="Unassembled WGS sequence"/>
</dbReference>
<reference evidence="6" key="2">
    <citation type="submission" date="2020-09" db="EMBL/GenBank/DDBJ databases">
        <authorList>
            <person name="Sun Q."/>
            <person name="Kim S."/>
        </authorList>
    </citation>
    <scope>NUCLEOTIDE SEQUENCE</scope>
    <source>
        <strain evidence="6">KCTC 12988</strain>
    </source>
</reference>
<keyword evidence="1" id="KW-0479">Metal-binding</keyword>
<feature type="domain" description="Calcineurin-like phosphoesterase" evidence="5">
    <location>
        <begin position="4"/>
        <end position="196"/>
    </location>
</feature>
<keyword evidence="7" id="KW-1185">Reference proteome</keyword>
<accession>A0A918WGB5</accession>
<reference evidence="6" key="1">
    <citation type="journal article" date="2014" name="Int. J. Syst. Evol. Microbiol.">
        <title>Complete genome sequence of Corynebacterium casei LMG S-19264T (=DSM 44701T), isolated from a smear-ripened cheese.</title>
        <authorList>
            <consortium name="US DOE Joint Genome Institute (JGI-PGF)"/>
            <person name="Walter F."/>
            <person name="Albersmeier A."/>
            <person name="Kalinowski J."/>
            <person name="Ruckert C."/>
        </authorList>
    </citation>
    <scope>NUCLEOTIDE SEQUENCE</scope>
    <source>
        <strain evidence="6">KCTC 12988</strain>
    </source>
</reference>
<dbReference type="Gene3D" id="3.60.21.10">
    <property type="match status" value="1"/>
</dbReference>
<dbReference type="GO" id="GO:0016787">
    <property type="term" value="F:hydrolase activity"/>
    <property type="evidence" value="ECO:0007669"/>
    <property type="project" value="UniProtKB-KW"/>
</dbReference>
<evidence type="ECO:0000256" key="4">
    <source>
        <dbReference type="ARBA" id="ARBA00025742"/>
    </source>
</evidence>
<dbReference type="GO" id="GO:0046872">
    <property type="term" value="F:metal ion binding"/>
    <property type="evidence" value="ECO:0007669"/>
    <property type="project" value="UniProtKB-KW"/>
</dbReference>
<dbReference type="PANTHER" id="PTHR42988:SF2">
    <property type="entry name" value="CYCLIC NUCLEOTIDE PHOSPHODIESTERASE CBUA0032-RELATED"/>
    <property type="match status" value="1"/>
</dbReference>
<evidence type="ECO:0000313" key="7">
    <source>
        <dbReference type="Proteomes" id="UP000644507"/>
    </source>
</evidence>
<dbReference type="Pfam" id="PF00149">
    <property type="entry name" value="Metallophos"/>
    <property type="match status" value="1"/>
</dbReference>
<comment type="caution">
    <text evidence="6">The sequence shown here is derived from an EMBL/GenBank/DDBJ whole genome shotgun (WGS) entry which is preliminary data.</text>
</comment>
<proteinExistence type="inferred from homology"/>
<dbReference type="InterPro" id="IPR050884">
    <property type="entry name" value="CNP_phosphodiesterase-III"/>
</dbReference>
<keyword evidence="2" id="KW-0378">Hydrolase</keyword>
<dbReference type="InterPro" id="IPR029052">
    <property type="entry name" value="Metallo-depent_PP-like"/>
</dbReference>
<comment type="similarity">
    <text evidence="4">Belongs to the cyclic nucleotide phosphodiesterase class-III family.</text>
</comment>
<evidence type="ECO:0000256" key="3">
    <source>
        <dbReference type="ARBA" id="ARBA00023004"/>
    </source>
</evidence>
<gene>
    <name evidence="6" type="ORF">GCM10007100_04050</name>
</gene>
<evidence type="ECO:0000256" key="1">
    <source>
        <dbReference type="ARBA" id="ARBA00022723"/>
    </source>
</evidence>
<sequence length="272" mass="30641">MSFTLLHYSDPHFGASDSRIASAAVRQALTLDPDATVVSGDFSMRGRRREFLAARIWLEELPGSPIVFPGNHDVPAFNNLWERFTAPFQNYRKHLSEEEEPQAELGTLGKIVTVNSCTPFGWHRDWSRGFLSPMQGTHIANSFEGLPPEKLRILGMHHPLLASGEKKRALVSPLPLISNMLQDNQVDLVLAGHFHQSKVGVFPMDNAKRPLVVSQAPSICSTRLKGEPNGFHFLHLSPDEITIEAWQWDGHHFRETSSTRFLKKDEGWQSET</sequence>